<dbReference type="SUPFAM" id="SSF48452">
    <property type="entry name" value="TPR-like"/>
    <property type="match status" value="1"/>
</dbReference>
<evidence type="ECO:0000256" key="1">
    <source>
        <dbReference type="ARBA" id="ARBA00022737"/>
    </source>
</evidence>
<reference evidence="5 6" key="1">
    <citation type="journal article" date="2015" name="Genome Announc.">
        <title>Draft Genome Sequences of Marine Isolates of Thalassomonas viridans and Thalassomonas actiniarum.</title>
        <authorList>
            <person name="Olonade I."/>
            <person name="van Zyl L.J."/>
            <person name="Trindade M."/>
        </authorList>
    </citation>
    <scope>NUCLEOTIDE SEQUENCE [LARGE SCALE GENOMIC DNA]</scope>
    <source>
        <strain evidence="5 6">A5K-106</strain>
    </source>
</reference>
<feature type="repeat" description="TPR" evidence="3">
    <location>
        <begin position="439"/>
        <end position="472"/>
    </location>
</feature>
<dbReference type="InterPro" id="IPR050491">
    <property type="entry name" value="AmpC-like"/>
</dbReference>
<dbReference type="PROSITE" id="PS50293">
    <property type="entry name" value="TPR_REGION"/>
    <property type="match status" value="1"/>
</dbReference>
<keyword evidence="6" id="KW-1185">Reference proteome</keyword>
<dbReference type="AlphaFoldDB" id="A0AAF0C380"/>
<organism evidence="5 6">
    <name type="scientific">Thalassomonas actiniarum</name>
    <dbReference type="NCBI Taxonomy" id="485447"/>
    <lineage>
        <taxon>Bacteria</taxon>
        <taxon>Pseudomonadati</taxon>
        <taxon>Pseudomonadota</taxon>
        <taxon>Gammaproteobacteria</taxon>
        <taxon>Alteromonadales</taxon>
        <taxon>Colwelliaceae</taxon>
        <taxon>Thalassomonas</taxon>
    </lineage>
</organism>
<sequence length="491" mass="55185">MRLVSLFLLIYFAGLFSLKAKENISPSIHDQLDQQLIKNSQRYGIAGQSVLLLKNNQVIYQGQQGFANLELAVPVAEHHIFSAYSVTKLFTSVLMMQLVEEGSVDVKKSIRYYLPFLPVHWQQVTVEHALNHTSGIPRYFDAVMEKGRFLASKKAVFLSLADAEDHFEIGTMNKYNNTNFLILSAILEAKTGKSYQELVASKIVQPLKLKNTGHASALAVIGNMVTNYQGMAGQIRKNKEVDWSQYSYAHSGLYSTPRELATFMTALVSQKFVSRESLKKMWQPMTLLNGQSGYYAFGFEYALRDGYQQVGHDGGNRVKLRHYFKEEPGAGDSYTLVYMTNGSAYSVWTDILADSLMSIIEPKIFKQAELTEYFMTEVLKGEEGNLPALFKRITRVFAGDSPAIENFVVNRAYAVRYGAGAKASIPAFEMLTEKFPDSAHSWRRLGDLWQTLGNKDKALEHYRHALAIDPGLVKAKKQIAVLTQSGESKSR</sequence>
<keyword evidence="5" id="KW-0378">Hydrolase</keyword>
<dbReference type="PROSITE" id="PS50005">
    <property type="entry name" value="TPR"/>
    <property type="match status" value="1"/>
</dbReference>
<dbReference type="Proteomes" id="UP000032568">
    <property type="component" value="Chromosome"/>
</dbReference>
<dbReference type="PANTHER" id="PTHR46825">
    <property type="entry name" value="D-ALANYL-D-ALANINE-CARBOXYPEPTIDASE/ENDOPEPTIDASE AMPH"/>
    <property type="match status" value="1"/>
</dbReference>
<evidence type="ECO:0000256" key="2">
    <source>
        <dbReference type="ARBA" id="ARBA00022803"/>
    </source>
</evidence>
<dbReference type="EMBL" id="CP059735">
    <property type="protein sequence ID" value="WDE00927.1"/>
    <property type="molecule type" value="Genomic_DNA"/>
</dbReference>
<reference evidence="5 6" key="2">
    <citation type="journal article" date="2022" name="Mar. Drugs">
        <title>Bioassay-Guided Fractionation Leads to the Detection of Cholic Acid Generated by the Rare Thalassomonas sp.</title>
        <authorList>
            <person name="Pheiffer F."/>
            <person name="Schneider Y.K."/>
            <person name="Hansen E.H."/>
            <person name="Andersen J.H."/>
            <person name="Isaksson J."/>
            <person name="Busche T."/>
            <person name="R C."/>
            <person name="Kalinowski J."/>
            <person name="Zyl L.V."/>
            <person name="Trindade M."/>
        </authorList>
    </citation>
    <scope>NUCLEOTIDE SEQUENCE [LARGE SCALE GENOMIC DNA]</scope>
    <source>
        <strain evidence="5 6">A5K-106</strain>
    </source>
</reference>
<dbReference type="KEGG" id="tact:SG35_010010"/>
<dbReference type="InterPro" id="IPR001466">
    <property type="entry name" value="Beta-lactam-related"/>
</dbReference>
<dbReference type="PANTHER" id="PTHR46825:SF9">
    <property type="entry name" value="BETA-LACTAMASE-RELATED DOMAIN-CONTAINING PROTEIN"/>
    <property type="match status" value="1"/>
</dbReference>
<dbReference type="SMART" id="SM00028">
    <property type="entry name" value="TPR"/>
    <property type="match status" value="1"/>
</dbReference>
<dbReference type="InterPro" id="IPR019734">
    <property type="entry name" value="TPR_rpt"/>
</dbReference>
<keyword evidence="1" id="KW-0677">Repeat</keyword>
<dbReference type="Gene3D" id="1.25.40.10">
    <property type="entry name" value="Tetratricopeptide repeat domain"/>
    <property type="match status" value="1"/>
</dbReference>
<dbReference type="Pfam" id="PF07719">
    <property type="entry name" value="TPR_2"/>
    <property type="match status" value="1"/>
</dbReference>
<dbReference type="SUPFAM" id="SSF56601">
    <property type="entry name" value="beta-lactamase/transpeptidase-like"/>
    <property type="match status" value="1"/>
</dbReference>
<dbReference type="Pfam" id="PF00144">
    <property type="entry name" value="Beta-lactamase"/>
    <property type="match status" value="1"/>
</dbReference>
<protein>
    <submittedName>
        <fullName evidence="5">Serine hydrolase</fullName>
    </submittedName>
</protein>
<feature type="domain" description="Beta-lactamase-related" evidence="4">
    <location>
        <begin position="36"/>
        <end position="342"/>
    </location>
</feature>
<evidence type="ECO:0000259" key="4">
    <source>
        <dbReference type="Pfam" id="PF00144"/>
    </source>
</evidence>
<dbReference type="RefSeq" id="WP_044832533.1">
    <property type="nucleotide sequence ID" value="NZ_CP059735.1"/>
</dbReference>
<accession>A0AAF0C380</accession>
<dbReference type="Gene3D" id="3.40.710.10">
    <property type="entry name" value="DD-peptidase/beta-lactamase superfamily"/>
    <property type="match status" value="1"/>
</dbReference>
<dbReference type="InterPro" id="IPR012338">
    <property type="entry name" value="Beta-lactam/transpept-like"/>
</dbReference>
<keyword evidence="2 3" id="KW-0802">TPR repeat</keyword>
<dbReference type="InterPro" id="IPR013105">
    <property type="entry name" value="TPR_2"/>
</dbReference>
<gene>
    <name evidence="5" type="ORF">SG35_010010</name>
</gene>
<evidence type="ECO:0000256" key="3">
    <source>
        <dbReference type="PROSITE-ProRule" id="PRU00339"/>
    </source>
</evidence>
<dbReference type="GO" id="GO:0016787">
    <property type="term" value="F:hydrolase activity"/>
    <property type="evidence" value="ECO:0007669"/>
    <property type="project" value="UniProtKB-KW"/>
</dbReference>
<evidence type="ECO:0000313" key="6">
    <source>
        <dbReference type="Proteomes" id="UP000032568"/>
    </source>
</evidence>
<proteinExistence type="predicted"/>
<dbReference type="InterPro" id="IPR011990">
    <property type="entry name" value="TPR-like_helical_dom_sf"/>
</dbReference>
<evidence type="ECO:0000313" key="5">
    <source>
        <dbReference type="EMBL" id="WDE00927.1"/>
    </source>
</evidence>
<name>A0AAF0C380_9GAMM</name>